<dbReference type="FunFam" id="3.30.70.2510:FF:000001">
    <property type="entry name" value="tRNA pseudouridine synthase Pus10"/>
    <property type="match status" value="1"/>
</dbReference>
<proteinExistence type="inferred from homology"/>
<keyword evidence="4 5" id="KW-0413">Isomerase</keyword>
<evidence type="ECO:0000259" key="7">
    <source>
        <dbReference type="Pfam" id="PF22023"/>
    </source>
</evidence>
<keyword evidence="3 5" id="KW-0694">RNA-binding</keyword>
<evidence type="ECO:0000256" key="5">
    <source>
        <dbReference type="HAMAP-Rule" id="MF_01893"/>
    </source>
</evidence>
<dbReference type="GO" id="GO:0000049">
    <property type="term" value="F:tRNA binding"/>
    <property type="evidence" value="ECO:0007669"/>
    <property type="project" value="InterPro"/>
</dbReference>
<dbReference type="Proteomes" id="UP000050515">
    <property type="component" value="Unassembled WGS sequence"/>
</dbReference>
<comment type="function">
    <text evidence="5">Responsible for synthesis of pseudouridine from uracil-54 and uracil-55 in the psi GC loop of transfer RNAs.</text>
</comment>
<dbReference type="GO" id="GO:0031119">
    <property type="term" value="P:tRNA pseudouridine synthesis"/>
    <property type="evidence" value="ECO:0007669"/>
    <property type="project" value="UniProtKB-UniRule"/>
</dbReference>
<evidence type="ECO:0000256" key="4">
    <source>
        <dbReference type="ARBA" id="ARBA00023235"/>
    </source>
</evidence>
<protein>
    <recommendedName>
        <fullName evidence="5">tRNA pseudouridine synthase Pus10</fullName>
        <ecNumber evidence="5">5.4.99.25</ecNumber>
    </recommendedName>
    <alternativeName>
        <fullName evidence="5">tRNA pseudouridine 54/55 synthase</fullName>
        <shortName evidence="5">Psi54/55 synthase</shortName>
    </alternativeName>
</protein>
<feature type="domain" description="Pus10 THUMP" evidence="7">
    <location>
        <begin position="69"/>
        <end position="141"/>
    </location>
</feature>
<comment type="catalytic activity">
    <reaction evidence="5">
        <text>uridine(54) in tRNA = pseudouridine(54) in tRNA</text>
        <dbReference type="Rhea" id="RHEA:57876"/>
        <dbReference type="Rhea" id="RHEA-COMP:10193"/>
        <dbReference type="Rhea" id="RHEA-COMP:14141"/>
        <dbReference type="ChEBI" id="CHEBI:65314"/>
        <dbReference type="ChEBI" id="CHEBI:65315"/>
    </reaction>
</comment>
<feature type="binding site" evidence="5">
    <location>
        <position position="271"/>
    </location>
    <ligand>
        <name>substrate</name>
    </ligand>
</feature>
<accession>A0A0P9CYH9</accession>
<dbReference type="PANTHER" id="PTHR21568">
    <property type="entry name" value="TRNA PSEUDOURIDINE SYNTHASE PUS10"/>
    <property type="match status" value="1"/>
</dbReference>
<dbReference type="Pfam" id="PF21238">
    <property type="entry name" value="Pus10_C"/>
    <property type="match status" value="1"/>
</dbReference>
<gene>
    <name evidence="5" type="primary">pus10</name>
    <name evidence="8" type="ORF">SE19_08540</name>
</gene>
<dbReference type="InterPro" id="IPR020103">
    <property type="entry name" value="PsdUridine_synth_cat_dom_sf"/>
</dbReference>
<feature type="binding site" evidence="5">
    <location>
        <position position="343"/>
    </location>
    <ligand>
        <name>substrate</name>
    </ligand>
</feature>
<organism evidence="8 9">
    <name type="scientific">Acidiplasma aeolicum</name>
    <dbReference type="NCBI Taxonomy" id="507754"/>
    <lineage>
        <taxon>Archaea</taxon>
        <taxon>Methanobacteriati</taxon>
        <taxon>Thermoplasmatota</taxon>
        <taxon>Thermoplasmata</taxon>
        <taxon>Thermoplasmatales</taxon>
        <taxon>Ferroplasmaceae</taxon>
        <taxon>Acidiplasma</taxon>
    </lineage>
</organism>
<dbReference type="InterPro" id="IPR048741">
    <property type="entry name" value="Pus10-like_C"/>
</dbReference>
<sequence>MNLEELFSFNLCTRCTGRIFAGIGTGLTNKERGESLLFAYNALIGSMQEKTSCYICNGIFDQFDKYLKIVLDRLSGYEYNSFLVGSKFDPEILERENQIQEKFGKKGESIKKEFNREFGKYMENITGKTYSKDPDIIININTIYDYVEINVKSLYIYGVYTKMRRDLPQTRWIHGSGDSIESIIGEELKKITESENYYLHGSGREDVDVMMLGNGREFVIEASNPKKRSVNLEEFKFAVNSKNAGIKIDKLSFCDKKRVKEIKEAKHDKVYRAVIESDGIMDREKLIRACELLTGNKIEQQTPRRVLGNRSDIIRKKEIKYIKIEDIMDKTATIQICAEAGTYIKELVNGDCGRTNPSLTSLYGEKLRVKSLDVIYINRGD</sequence>
<evidence type="ECO:0000313" key="8">
    <source>
        <dbReference type="EMBL" id="KPV44806.1"/>
    </source>
</evidence>
<evidence type="ECO:0000256" key="1">
    <source>
        <dbReference type="ARBA" id="ARBA00009652"/>
    </source>
</evidence>
<keyword evidence="2 5" id="KW-0819">tRNA processing</keyword>
<dbReference type="PATRIC" id="fig|507754.4.peg.1110"/>
<dbReference type="Gene3D" id="3.30.70.2510">
    <property type="match status" value="1"/>
</dbReference>
<dbReference type="GO" id="GO:0160148">
    <property type="term" value="F:tRNA pseudouridine(55) synthase activity"/>
    <property type="evidence" value="ECO:0007669"/>
    <property type="project" value="UniProtKB-EC"/>
</dbReference>
<comment type="caution">
    <text evidence="8">The sequence shown here is derived from an EMBL/GenBank/DDBJ whole genome shotgun (WGS) entry which is preliminary data.</text>
</comment>
<dbReference type="Gene3D" id="3.30.70.3190">
    <property type="match status" value="1"/>
</dbReference>
<dbReference type="Pfam" id="PF22023">
    <property type="entry name" value="Pus10_THUMP_arc"/>
    <property type="match status" value="1"/>
</dbReference>
<dbReference type="HAMAP" id="MF_01893">
    <property type="entry name" value="Pus10_arch"/>
    <property type="match status" value="1"/>
</dbReference>
<dbReference type="PANTHER" id="PTHR21568:SF0">
    <property type="entry name" value="TRNA PSEUDOURIDINE SYNTHASE PUS10"/>
    <property type="match status" value="1"/>
</dbReference>
<comment type="catalytic activity">
    <reaction evidence="5">
        <text>uridine(55) in tRNA = pseudouridine(55) in tRNA</text>
        <dbReference type="Rhea" id="RHEA:42532"/>
        <dbReference type="Rhea" id="RHEA-COMP:10101"/>
        <dbReference type="Rhea" id="RHEA-COMP:10102"/>
        <dbReference type="ChEBI" id="CHEBI:65314"/>
        <dbReference type="ChEBI" id="CHEBI:65315"/>
        <dbReference type="EC" id="5.4.99.25"/>
    </reaction>
</comment>
<evidence type="ECO:0000313" key="9">
    <source>
        <dbReference type="Proteomes" id="UP000050515"/>
    </source>
</evidence>
<comment type="similarity">
    <text evidence="1 5">Belongs to the pseudouridine synthase Pus10 family.</text>
</comment>
<evidence type="ECO:0000259" key="6">
    <source>
        <dbReference type="Pfam" id="PF21238"/>
    </source>
</evidence>
<dbReference type="RefSeq" id="WP_048101933.1">
    <property type="nucleotide sequence ID" value="NZ_JBBYJF010000001.1"/>
</dbReference>
<dbReference type="NCBIfam" id="TIGR01213">
    <property type="entry name" value="pseudo_Pus10arc"/>
    <property type="match status" value="1"/>
</dbReference>
<feature type="active site" description="Nucleophile" evidence="5">
    <location>
        <position position="206"/>
    </location>
</feature>
<dbReference type="GeneID" id="84221898"/>
<dbReference type="SUPFAM" id="SSF55120">
    <property type="entry name" value="Pseudouridine synthase"/>
    <property type="match status" value="1"/>
</dbReference>
<dbReference type="EC" id="5.4.99.25" evidence="5"/>
<feature type="domain" description="Pus10-like C-terminal" evidence="6">
    <location>
        <begin position="155"/>
        <end position="377"/>
    </location>
</feature>
<reference evidence="8 9" key="1">
    <citation type="submission" date="2015-09" db="EMBL/GenBank/DDBJ databases">
        <title>Draft genome sequence of Acidiplasma aeolicum DSM 18409.</title>
        <authorList>
            <person name="Hemp J."/>
        </authorList>
    </citation>
    <scope>NUCLEOTIDE SEQUENCE [LARGE SCALE GENOMIC DNA]</scope>
    <source>
        <strain evidence="8 9">V</strain>
    </source>
</reference>
<evidence type="ECO:0000256" key="2">
    <source>
        <dbReference type="ARBA" id="ARBA00022694"/>
    </source>
</evidence>
<name>A0A0P9CYH9_9ARCH</name>
<dbReference type="AlphaFoldDB" id="A0A0P9CYH9"/>
<dbReference type="EMBL" id="LJCQ01000408">
    <property type="protein sequence ID" value="KPV44806.1"/>
    <property type="molecule type" value="Genomic_DNA"/>
</dbReference>
<dbReference type="InterPro" id="IPR055174">
    <property type="entry name" value="Pus10_THUMP_arc"/>
</dbReference>
<dbReference type="InterPro" id="IPR039894">
    <property type="entry name" value="Pus10-like"/>
</dbReference>
<dbReference type="InterPro" id="IPR005912">
    <property type="entry name" value="Pus10"/>
</dbReference>
<evidence type="ECO:0000256" key="3">
    <source>
        <dbReference type="ARBA" id="ARBA00022884"/>
    </source>
</evidence>